<dbReference type="PANTHER" id="PTHR48106:SF18">
    <property type="entry name" value="QUINONE OXIDOREDUCTASE PIG3"/>
    <property type="match status" value="1"/>
</dbReference>
<dbReference type="SUPFAM" id="SSF50129">
    <property type="entry name" value="GroES-like"/>
    <property type="match status" value="1"/>
</dbReference>
<dbReference type="InterPro" id="IPR013149">
    <property type="entry name" value="ADH-like_C"/>
</dbReference>
<sequence>MKAVVLERTCKAEDLKVSEVPIPEIVEDKVLIRVKGFGINRSEVILRDYEADESYIKLPRIPGIECVGEVINPSNSNFKKGDIVCCLMGGMGRTYDGSYAEYTLIPIKNTFKIQDESLEKLSLEKLISIPETYFTAFGSLFECLDLKKEDILLIRGGTSAAGLSAIQLAKSINATIIATSRSEKGIAKLKDLDVDYTIIDNGNISDEVLKITHNGVDKVLDFIGATSLKDSMNSLKFRGIICVTGVLGGEEYIKNFDPITYVPNGKYLTGFFSNYPSQEAIDELFKFIIDYNVETNISKIFTNLEDISKAHKLMESNKAQGKIIFKLEDL</sequence>
<reference evidence="5" key="3">
    <citation type="submission" date="2016-10" db="EMBL/GenBank/DDBJ databases">
        <authorList>
            <person name="de Groot N.N."/>
        </authorList>
    </citation>
    <scope>NUCLEOTIDE SEQUENCE [LARGE SCALE GENOMIC DNA]</scope>
    <source>
        <strain evidence="5">DSM 16632</strain>
    </source>
</reference>
<feature type="domain" description="Enoyl reductase (ER)" evidence="3">
    <location>
        <begin position="11"/>
        <end position="325"/>
    </location>
</feature>
<dbReference type="GO" id="GO:0044281">
    <property type="term" value="P:small molecule metabolic process"/>
    <property type="evidence" value="ECO:0007669"/>
    <property type="project" value="UniProtKB-ARBA"/>
</dbReference>
<proteinExistence type="predicted"/>
<dbReference type="RefSeq" id="WP_067148233.1">
    <property type="nucleotide sequence ID" value="NZ_CP014265.1"/>
</dbReference>
<dbReference type="Proteomes" id="UP000066376">
    <property type="component" value="Chromosome"/>
</dbReference>
<dbReference type="PATRIC" id="fig|294671.3.peg.1645"/>
<dbReference type="Gene3D" id="3.90.180.10">
    <property type="entry name" value="Medium-chain alcohol dehydrogenases, catalytic domain"/>
    <property type="match status" value="1"/>
</dbReference>
<dbReference type="InterPro" id="IPR013154">
    <property type="entry name" value="ADH-like_N"/>
</dbReference>
<reference evidence="7" key="4">
    <citation type="submission" date="2016-10" db="EMBL/GenBank/DDBJ databases">
        <authorList>
            <person name="Varghese N."/>
        </authorList>
    </citation>
    <scope>NUCLEOTIDE SEQUENCE [LARGE SCALE GENOMIC DNA]</scope>
    <source>
        <strain evidence="7">DSM 16632</strain>
    </source>
</reference>
<evidence type="ECO:0000256" key="2">
    <source>
        <dbReference type="ARBA" id="ARBA00023002"/>
    </source>
</evidence>
<evidence type="ECO:0000313" key="4">
    <source>
        <dbReference type="EMBL" id="AMK16136.1"/>
    </source>
</evidence>
<dbReference type="InterPro" id="IPR011032">
    <property type="entry name" value="GroES-like_sf"/>
</dbReference>
<reference evidence="4 6" key="1">
    <citation type="journal article" date="2016" name="Genome Announc.">
        <title>Draft Genome Sequence of the Rumen Methanogen Methanobrevibacter olleyae YLM1.</title>
        <authorList>
            <person name="Kelly W.J."/>
            <person name="Li D."/>
            <person name="Lambie S.C."/>
            <person name="Cox F."/>
            <person name="Attwood G.T."/>
            <person name="Altermann E."/>
            <person name="Leahy S.C."/>
        </authorList>
    </citation>
    <scope>NUCLEOTIDE SEQUENCE [LARGE SCALE GENOMIC DNA]</scope>
    <source>
        <strain evidence="4 6">YLM1</strain>
    </source>
</reference>
<protein>
    <submittedName>
        <fullName evidence="5">NADPH:quinone reductase</fullName>
    </submittedName>
    <submittedName>
        <fullName evidence="4">Zinc-binding dehydrogenase</fullName>
    </submittedName>
</protein>
<dbReference type="KEGG" id="mol:YLM1_1581"/>
<dbReference type="EMBL" id="CP014265">
    <property type="protein sequence ID" value="AMK16136.1"/>
    <property type="molecule type" value="Genomic_DNA"/>
</dbReference>
<keyword evidence="2" id="KW-0560">Oxidoreductase</keyword>
<accession>A0A126R269</accession>
<dbReference type="SUPFAM" id="SSF51735">
    <property type="entry name" value="NAD(P)-binding Rossmann-fold domains"/>
    <property type="match status" value="1"/>
</dbReference>
<dbReference type="GO" id="GO:0070402">
    <property type="term" value="F:NADPH binding"/>
    <property type="evidence" value="ECO:0007669"/>
    <property type="project" value="TreeGrafter"/>
</dbReference>
<dbReference type="Gene3D" id="3.40.50.720">
    <property type="entry name" value="NAD(P)-binding Rossmann-like Domain"/>
    <property type="match status" value="1"/>
</dbReference>
<evidence type="ECO:0000313" key="7">
    <source>
        <dbReference type="Proteomes" id="UP000183442"/>
    </source>
</evidence>
<dbReference type="SMART" id="SM00829">
    <property type="entry name" value="PKS_ER"/>
    <property type="match status" value="1"/>
</dbReference>
<gene>
    <name evidence="5" type="ORF">SAMN02910297_00571</name>
    <name evidence="4" type="ORF">YLM1_1581</name>
</gene>
<organism evidence="4 6">
    <name type="scientific">Methanobrevibacter olleyae</name>
    <dbReference type="NCBI Taxonomy" id="294671"/>
    <lineage>
        <taxon>Archaea</taxon>
        <taxon>Methanobacteriati</taxon>
        <taxon>Methanobacteriota</taxon>
        <taxon>Methanomada group</taxon>
        <taxon>Methanobacteria</taxon>
        <taxon>Methanobacteriales</taxon>
        <taxon>Methanobacteriaceae</taxon>
        <taxon>Methanobrevibacter</taxon>
    </lineage>
</organism>
<evidence type="ECO:0000313" key="6">
    <source>
        <dbReference type="Proteomes" id="UP000066376"/>
    </source>
</evidence>
<dbReference type="STRING" id="294671.YLM1_1581"/>
<evidence type="ECO:0000313" key="5">
    <source>
        <dbReference type="EMBL" id="SFL32226.1"/>
    </source>
</evidence>
<dbReference type="Proteomes" id="UP000183442">
    <property type="component" value="Unassembled WGS sequence"/>
</dbReference>
<dbReference type="AlphaFoldDB" id="A0A126R269"/>
<dbReference type="Pfam" id="PF08240">
    <property type="entry name" value="ADH_N"/>
    <property type="match status" value="1"/>
</dbReference>
<dbReference type="GO" id="GO:0016651">
    <property type="term" value="F:oxidoreductase activity, acting on NAD(P)H"/>
    <property type="evidence" value="ECO:0007669"/>
    <property type="project" value="TreeGrafter"/>
</dbReference>
<evidence type="ECO:0000259" key="3">
    <source>
        <dbReference type="SMART" id="SM00829"/>
    </source>
</evidence>
<dbReference type="GeneID" id="28489899"/>
<dbReference type="GO" id="GO:0016616">
    <property type="term" value="F:oxidoreductase activity, acting on the CH-OH group of donors, NAD or NADP as acceptor"/>
    <property type="evidence" value="ECO:0007669"/>
    <property type="project" value="UniProtKB-ARBA"/>
</dbReference>
<dbReference type="PANTHER" id="PTHR48106">
    <property type="entry name" value="QUINONE OXIDOREDUCTASE PIG3-RELATED"/>
    <property type="match status" value="1"/>
</dbReference>
<dbReference type="InterPro" id="IPR036291">
    <property type="entry name" value="NAD(P)-bd_dom_sf"/>
</dbReference>
<keyword evidence="6" id="KW-1185">Reference proteome</keyword>
<name>A0A126R269_METOL</name>
<dbReference type="EMBL" id="FOTL01000006">
    <property type="protein sequence ID" value="SFL32226.1"/>
    <property type="molecule type" value="Genomic_DNA"/>
</dbReference>
<keyword evidence="1" id="KW-0521">NADP</keyword>
<evidence type="ECO:0000256" key="1">
    <source>
        <dbReference type="ARBA" id="ARBA00022857"/>
    </source>
</evidence>
<dbReference type="OrthoDB" id="8709at2157"/>
<dbReference type="Pfam" id="PF00107">
    <property type="entry name" value="ADH_zinc_N"/>
    <property type="match status" value="1"/>
</dbReference>
<reference evidence="6" key="2">
    <citation type="submission" date="2016-02" db="EMBL/GenBank/DDBJ databases">
        <title>The draft genome sequence of the rumen methanogen Methanobrevibacter olleyae YLM1.</title>
        <authorList>
            <consortium name="New Zealand Agricultural Greenhouse Gas Research Centre/Pastoral Greenhouse Gas Research Consortium"/>
            <person name="Kelly W.J."/>
            <person name="Li D."/>
            <person name="Lambie S.C."/>
            <person name="Attwood G.T."/>
            <person name="Altermann E."/>
            <person name="Leahy S.C."/>
        </authorList>
    </citation>
    <scope>NUCLEOTIDE SEQUENCE [LARGE SCALE GENOMIC DNA]</scope>
    <source>
        <strain evidence="6">YLM1</strain>
    </source>
</reference>
<dbReference type="InterPro" id="IPR020843">
    <property type="entry name" value="ER"/>
</dbReference>